<organism evidence="1 2">
    <name type="scientific">Pisolithus microcarpus 441</name>
    <dbReference type="NCBI Taxonomy" id="765257"/>
    <lineage>
        <taxon>Eukaryota</taxon>
        <taxon>Fungi</taxon>
        <taxon>Dikarya</taxon>
        <taxon>Basidiomycota</taxon>
        <taxon>Agaricomycotina</taxon>
        <taxon>Agaricomycetes</taxon>
        <taxon>Agaricomycetidae</taxon>
        <taxon>Boletales</taxon>
        <taxon>Sclerodermatineae</taxon>
        <taxon>Pisolithaceae</taxon>
        <taxon>Pisolithus</taxon>
    </lineage>
</organism>
<accession>A0A0C9YL51</accession>
<gene>
    <name evidence="1" type="ORF">PISMIDRAFT_76012</name>
</gene>
<dbReference type="EMBL" id="KN834328">
    <property type="protein sequence ID" value="KIK11017.1"/>
    <property type="molecule type" value="Genomic_DNA"/>
</dbReference>
<dbReference type="Proteomes" id="UP000054018">
    <property type="component" value="Unassembled WGS sequence"/>
</dbReference>
<sequence length="137" mass="15684">MVMVLPKGVPTLQHLNTKNWTRPDNVFCTEHTQGLFVKCATDPANRGPKTDHVPVLSVLDLTLTNTNPEPRHNFRATNWEKFRETLRLQLNEVGPPTALATDREFQNAARALTRAIQETIEKEVPLCKPSPYAKRWW</sequence>
<reference evidence="2" key="2">
    <citation type="submission" date="2015-01" db="EMBL/GenBank/DDBJ databases">
        <title>Evolutionary Origins and Diversification of the Mycorrhizal Mutualists.</title>
        <authorList>
            <consortium name="DOE Joint Genome Institute"/>
            <consortium name="Mycorrhizal Genomics Consortium"/>
            <person name="Kohler A."/>
            <person name="Kuo A."/>
            <person name="Nagy L.G."/>
            <person name="Floudas D."/>
            <person name="Copeland A."/>
            <person name="Barry K.W."/>
            <person name="Cichocki N."/>
            <person name="Veneault-Fourrey C."/>
            <person name="LaButti K."/>
            <person name="Lindquist E.A."/>
            <person name="Lipzen A."/>
            <person name="Lundell T."/>
            <person name="Morin E."/>
            <person name="Murat C."/>
            <person name="Riley R."/>
            <person name="Ohm R."/>
            <person name="Sun H."/>
            <person name="Tunlid A."/>
            <person name="Henrissat B."/>
            <person name="Grigoriev I.V."/>
            <person name="Hibbett D.S."/>
            <person name="Martin F."/>
        </authorList>
    </citation>
    <scope>NUCLEOTIDE SEQUENCE [LARGE SCALE GENOMIC DNA]</scope>
    <source>
        <strain evidence="2">441</strain>
    </source>
</reference>
<dbReference type="HOGENOM" id="CLU_115679_0_0_1"/>
<dbReference type="OrthoDB" id="3261136at2759"/>
<evidence type="ECO:0000313" key="1">
    <source>
        <dbReference type="EMBL" id="KIK11017.1"/>
    </source>
</evidence>
<protein>
    <recommendedName>
        <fullName evidence="3">Endonuclease/exonuclease/phosphatase domain-containing protein</fullName>
    </recommendedName>
</protein>
<evidence type="ECO:0008006" key="3">
    <source>
        <dbReference type="Google" id="ProtNLM"/>
    </source>
</evidence>
<evidence type="ECO:0000313" key="2">
    <source>
        <dbReference type="Proteomes" id="UP000054018"/>
    </source>
</evidence>
<proteinExistence type="predicted"/>
<reference evidence="1 2" key="1">
    <citation type="submission" date="2014-04" db="EMBL/GenBank/DDBJ databases">
        <authorList>
            <consortium name="DOE Joint Genome Institute"/>
            <person name="Kuo A."/>
            <person name="Kohler A."/>
            <person name="Costa M.D."/>
            <person name="Nagy L.G."/>
            <person name="Floudas D."/>
            <person name="Copeland A."/>
            <person name="Barry K.W."/>
            <person name="Cichocki N."/>
            <person name="Veneault-Fourrey C."/>
            <person name="LaButti K."/>
            <person name="Lindquist E.A."/>
            <person name="Lipzen A."/>
            <person name="Lundell T."/>
            <person name="Morin E."/>
            <person name="Murat C."/>
            <person name="Sun H."/>
            <person name="Tunlid A."/>
            <person name="Henrissat B."/>
            <person name="Grigoriev I.V."/>
            <person name="Hibbett D.S."/>
            <person name="Martin F."/>
            <person name="Nordberg H.P."/>
            <person name="Cantor M.N."/>
            <person name="Hua S.X."/>
        </authorList>
    </citation>
    <scope>NUCLEOTIDE SEQUENCE [LARGE SCALE GENOMIC DNA]</scope>
    <source>
        <strain evidence="1 2">441</strain>
    </source>
</reference>
<feature type="non-terminal residue" evidence="1">
    <location>
        <position position="137"/>
    </location>
</feature>
<name>A0A0C9YL51_9AGAM</name>
<dbReference type="AlphaFoldDB" id="A0A0C9YL51"/>
<keyword evidence="2" id="KW-1185">Reference proteome</keyword>